<dbReference type="GO" id="GO:1901135">
    <property type="term" value="P:carbohydrate derivative metabolic process"/>
    <property type="evidence" value="ECO:0007669"/>
    <property type="project" value="InterPro"/>
</dbReference>
<dbReference type="Gene3D" id="3.40.50.10490">
    <property type="entry name" value="Glucose-6-phosphate isomerase like protein, domain 1"/>
    <property type="match status" value="1"/>
</dbReference>
<dbReference type="GO" id="GO:0097367">
    <property type="term" value="F:carbohydrate derivative binding"/>
    <property type="evidence" value="ECO:0007669"/>
    <property type="project" value="InterPro"/>
</dbReference>
<dbReference type="GeneID" id="84573304"/>
<dbReference type="EMBL" id="UARK01000001">
    <property type="protein sequence ID" value="SPW23879.1"/>
    <property type="molecule type" value="Genomic_DNA"/>
</dbReference>
<evidence type="ECO:0008006" key="3">
    <source>
        <dbReference type="Google" id="ProtNLM"/>
    </source>
</evidence>
<organism evidence="1 2">
    <name type="scientific">Corynebacterium matruchotii</name>
    <dbReference type="NCBI Taxonomy" id="43768"/>
    <lineage>
        <taxon>Bacteria</taxon>
        <taxon>Bacillati</taxon>
        <taxon>Actinomycetota</taxon>
        <taxon>Actinomycetes</taxon>
        <taxon>Mycobacteriales</taxon>
        <taxon>Corynebacteriaceae</taxon>
        <taxon>Corynebacterium</taxon>
    </lineage>
</organism>
<dbReference type="Proteomes" id="UP000249886">
    <property type="component" value="Unassembled WGS sequence"/>
</dbReference>
<dbReference type="RefSeq" id="WP_005520047.1">
    <property type="nucleotide sequence ID" value="NZ_CAJPQJ010000003.1"/>
</dbReference>
<sequence length="333" mass="34651">MSNGYDPLAVAFYDIAHEGAQVRAIAGAIEASVKPQHDEFGAEIPGLASLAGVRARSIVVLCADNLSYRCAQLAASLIQPLPVALVITETIPGYLGALDVLIVVSEKGEDAAISRAISQSVSRGITTVLVCPGDCPMVSDAPRGTIIVPHLPNALGPSPTRSVVSVLAVLELADLDPLLVVQKLTDWAEEIDKELASCSPERDETVNPARELAVITGSLVHCSDSVPGVALASLASTLWAMRGRVSASLSLAELAGASRYYQGPHRDIFYDPLLDGDGSVGLPLKPIVWCAVDADVPGLPGAIAVTSVSNSVPVSVLRLLARAFAATVFFSTE</sequence>
<dbReference type="InterPro" id="IPR046348">
    <property type="entry name" value="SIS_dom_sf"/>
</dbReference>
<comment type="caution">
    <text evidence="1">The sequence shown here is derived from an EMBL/GenBank/DDBJ whole genome shotgun (WGS) entry which is preliminary data.</text>
</comment>
<dbReference type="AlphaFoldDB" id="A0A3S4XTD9"/>
<name>A0A3S4XTD9_9CORY</name>
<evidence type="ECO:0000313" key="2">
    <source>
        <dbReference type="Proteomes" id="UP000249886"/>
    </source>
</evidence>
<proteinExistence type="predicted"/>
<reference evidence="1 2" key="1">
    <citation type="submission" date="2018-06" db="EMBL/GenBank/DDBJ databases">
        <authorList>
            <consortium name="Pathogen Informatics"/>
            <person name="Doyle S."/>
        </authorList>
    </citation>
    <scope>NUCLEOTIDE SEQUENCE [LARGE SCALE GENOMIC DNA]</scope>
    <source>
        <strain evidence="1 2">NCTC10254</strain>
    </source>
</reference>
<evidence type="ECO:0000313" key="1">
    <source>
        <dbReference type="EMBL" id="SPW23879.1"/>
    </source>
</evidence>
<gene>
    <name evidence="1" type="ORF">NCTC10254_00242</name>
</gene>
<protein>
    <recommendedName>
        <fullName evidence="3">Bifunctional glucose-6-phosphate/mannose-6-phosphate isomerase C-terminal domain-containing protein</fullName>
    </recommendedName>
</protein>
<dbReference type="SUPFAM" id="SSF53697">
    <property type="entry name" value="SIS domain"/>
    <property type="match status" value="1"/>
</dbReference>
<accession>A0A3S4XTD9</accession>